<dbReference type="GO" id="GO:0005739">
    <property type="term" value="C:mitochondrion"/>
    <property type="evidence" value="ECO:0007669"/>
    <property type="project" value="UniProtKB-ARBA"/>
</dbReference>
<comment type="function">
    <text evidence="1">Mitochondrial DNA endonuclease involved in intron homing.</text>
</comment>
<dbReference type="InterPro" id="IPR051289">
    <property type="entry name" value="LAGLIDADG_Endonuclease"/>
</dbReference>
<sequence length="329" mass="38677">MNSTLLQLALLPLILKRNLQLSKNSLSNKNFCSSKFNEKDINKLIEIFIGILDGDGYFDIGIQKQYNKNLNNKPKSTIRIRLGINLMFKDKELLELLVDKLGAGKIDYSKSKNQYRLILYKTDILNTIYPYLKINNIEFLTYNRRKQFFLFKYIIENNIKHWENLNLEEIDNLFIKNNKKLNFHQIINLPYFYNWLIGFTIAEGSFHVKSNGRAHFSIVQSGLENYQVIKAIHYFIKGPLSLQHVIKPENFKVYRISFSSKIDLDIIIKFFENNQLLGLKKLQFDNWKSYIFSNNIIKHKAPNINLTKISNSLSTKNNCEISNNETSNR</sequence>
<gene>
    <name evidence="4" type="ORF">Fomme_000076</name>
</gene>
<accession>A0A5B9RCQ7</accession>
<evidence type="ECO:0000256" key="1">
    <source>
        <dbReference type="ARBA" id="ARBA00002670"/>
    </source>
</evidence>
<dbReference type="PANTHER" id="PTHR36181">
    <property type="entry name" value="INTRON-ENCODED ENDONUCLEASE AI3-RELATED"/>
    <property type="match status" value="1"/>
</dbReference>
<evidence type="ECO:0000313" key="4">
    <source>
        <dbReference type="EMBL" id="QEG57079.1"/>
    </source>
</evidence>
<dbReference type="GO" id="GO:0004519">
    <property type="term" value="F:endonuclease activity"/>
    <property type="evidence" value="ECO:0007669"/>
    <property type="project" value="UniProtKB-KW"/>
</dbReference>
<keyword evidence="4" id="KW-0378">Hydrolase</keyword>
<dbReference type="Pfam" id="PF00961">
    <property type="entry name" value="LAGLIDADG_1"/>
    <property type="match status" value="2"/>
</dbReference>
<feature type="chain" id="PRO_5022940563" evidence="2">
    <location>
        <begin position="21"/>
        <end position="329"/>
    </location>
</feature>
<dbReference type="PANTHER" id="PTHR36181:SF2">
    <property type="entry name" value="INTRON-ENCODED ENDONUCLEASE AI3-RELATED"/>
    <property type="match status" value="1"/>
</dbReference>
<evidence type="ECO:0000259" key="3">
    <source>
        <dbReference type="Pfam" id="PF00961"/>
    </source>
</evidence>
<protein>
    <submittedName>
        <fullName evidence="4">LAGLIDADG homing endonuclease</fullName>
    </submittedName>
</protein>
<name>A0A5B9RCQ7_9AGAM</name>
<reference evidence="4" key="1">
    <citation type="submission" date="2019-03" db="EMBL/GenBank/DDBJ databases">
        <title>Evidence of extensive intraspecific noncoding reshuffling in a 169kb mitochondrial genome of basidiomycete fungus.</title>
        <authorList>
            <person name="Lee H.-H."/>
            <person name="Ke H.-M."/>
            <person name="Lin C.-Y.I."/>
            <person name="Lee T.J."/>
            <person name="Chung C.-L."/>
            <person name="Tsai I.J."/>
        </authorList>
    </citation>
    <scope>NUCLEOTIDE SEQUENCE</scope>
    <source>
        <strain evidence="4">MF3/22</strain>
    </source>
</reference>
<dbReference type="EMBL" id="MK623258">
    <property type="protein sequence ID" value="QEG57079.1"/>
    <property type="molecule type" value="Genomic_DNA"/>
</dbReference>
<dbReference type="InterPro" id="IPR004860">
    <property type="entry name" value="LAGLIDADG_dom"/>
</dbReference>
<keyword evidence="4" id="KW-0496">Mitochondrion</keyword>
<keyword evidence="4" id="KW-0540">Nuclease</keyword>
<keyword evidence="4" id="KW-0255">Endonuclease</keyword>
<feature type="domain" description="Homing endonuclease LAGLIDADG" evidence="3">
    <location>
        <begin position="196"/>
        <end position="290"/>
    </location>
</feature>
<dbReference type="SUPFAM" id="SSF55608">
    <property type="entry name" value="Homing endonucleases"/>
    <property type="match status" value="2"/>
</dbReference>
<organism evidence="4">
    <name type="scientific">Fomitiporia mediterranea</name>
    <dbReference type="NCBI Taxonomy" id="208960"/>
    <lineage>
        <taxon>Eukaryota</taxon>
        <taxon>Fungi</taxon>
        <taxon>Dikarya</taxon>
        <taxon>Basidiomycota</taxon>
        <taxon>Agaricomycotina</taxon>
        <taxon>Agaricomycetes</taxon>
        <taxon>Hymenochaetales</taxon>
        <taxon>Hymenochaetaceae</taxon>
        <taxon>Fomitiporia</taxon>
    </lineage>
</organism>
<feature type="signal peptide" evidence="2">
    <location>
        <begin position="1"/>
        <end position="20"/>
    </location>
</feature>
<geneLocation type="mitochondrion" evidence="4"/>
<dbReference type="InterPro" id="IPR027434">
    <property type="entry name" value="Homing_endonucl"/>
</dbReference>
<evidence type="ECO:0000256" key="2">
    <source>
        <dbReference type="SAM" id="SignalP"/>
    </source>
</evidence>
<proteinExistence type="predicted"/>
<keyword evidence="2" id="KW-0732">Signal</keyword>
<dbReference type="Gene3D" id="3.10.28.10">
    <property type="entry name" value="Homing endonucleases"/>
    <property type="match status" value="2"/>
</dbReference>
<feature type="domain" description="Homing endonuclease LAGLIDADG" evidence="3">
    <location>
        <begin position="50"/>
        <end position="154"/>
    </location>
</feature>
<dbReference type="AlphaFoldDB" id="A0A5B9RCQ7"/>